<organism evidence="1 2">
    <name type="scientific">Avena sativa</name>
    <name type="common">Oat</name>
    <dbReference type="NCBI Taxonomy" id="4498"/>
    <lineage>
        <taxon>Eukaryota</taxon>
        <taxon>Viridiplantae</taxon>
        <taxon>Streptophyta</taxon>
        <taxon>Embryophyta</taxon>
        <taxon>Tracheophyta</taxon>
        <taxon>Spermatophyta</taxon>
        <taxon>Magnoliopsida</taxon>
        <taxon>Liliopsida</taxon>
        <taxon>Poales</taxon>
        <taxon>Poaceae</taxon>
        <taxon>BOP clade</taxon>
        <taxon>Pooideae</taxon>
        <taxon>Poodae</taxon>
        <taxon>Poeae</taxon>
        <taxon>Poeae Chloroplast Group 1 (Aveneae type)</taxon>
        <taxon>Aveninae</taxon>
        <taxon>Avena</taxon>
    </lineage>
</organism>
<accession>A0ACD5WKL7</accession>
<dbReference type="Proteomes" id="UP001732700">
    <property type="component" value="Chromosome 4C"/>
</dbReference>
<reference evidence="1" key="1">
    <citation type="submission" date="2021-05" db="EMBL/GenBank/DDBJ databases">
        <authorList>
            <person name="Scholz U."/>
            <person name="Mascher M."/>
            <person name="Fiebig A."/>
        </authorList>
    </citation>
    <scope>NUCLEOTIDE SEQUENCE [LARGE SCALE GENOMIC DNA]</scope>
</reference>
<evidence type="ECO:0000313" key="1">
    <source>
        <dbReference type="EnsemblPlants" id="AVESA.00010b.r2.4CG1250390.1.CDS"/>
    </source>
</evidence>
<protein>
    <submittedName>
        <fullName evidence="1">Uncharacterized protein</fullName>
    </submittedName>
</protein>
<sequence>MADPAADALPQPPTAEAEAPLPPPPPPPTEIDRDLWLACATPLSRVPAVGSQVYYFPHGHSEQCPAPPSLPPGGHNLFPCTVAAVRLFADPETDEPYATVSLLPGRHRDPFDPPADADADATARHQPGFRYYAKQLTQSDANNGGGFSVPRSCADLVFPPLDFQADPPVQRLRVRDLLGARWEFRHIYRGTPRRHLLTTGWSKFVNAKLLVAGDAVVFARRPDGELIAGVRRAPRYPPACSQSESAAPGERRPRNVRARVPPREVEDAARLACEGRPFDVTYYPRQGAGEFVVPRKEVEDAMTNWEPGLQVRMRFLDAEERRSEWVNGVVRAVDNGIWRMLEIDWDESSPVPLRNRHINAWQVELVGYPPVLKKFKFTETISAPLCSADAVMAPGPKCQNMEMLPSTHIPAAGMQGARHIGITDQLPTSSSATTTFTTQLLFPPPSSSGGSSEVVNPEEIAGSPPNASVNMPPSESPEVLRSIQLFGTKIIASPVNGSSEEVNQVPDAVADGAANEDASQARLSYVSVWMMAPARMIPGKKKPELASSIY</sequence>
<proteinExistence type="predicted"/>
<name>A0ACD5WKL7_AVESA</name>
<evidence type="ECO:0000313" key="2">
    <source>
        <dbReference type="Proteomes" id="UP001732700"/>
    </source>
</evidence>
<reference evidence="1" key="2">
    <citation type="submission" date="2025-09" db="UniProtKB">
        <authorList>
            <consortium name="EnsemblPlants"/>
        </authorList>
    </citation>
    <scope>IDENTIFICATION</scope>
</reference>
<keyword evidence="2" id="KW-1185">Reference proteome</keyword>
<dbReference type="EnsemblPlants" id="AVESA.00010b.r2.4CG1250390.1">
    <property type="protein sequence ID" value="AVESA.00010b.r2.4CG1250390.1.CDS"/>
    <property type="gene ID" value="AVESA.00010b.r2.4CG1250390"/>
</dbReference>